<keyword evidence="3" id="KW-1185">Reference proteome</keyword>
<proteinExistence type="predicted"/>
<protein>
    <submittedName>
        <fullName evidence="2">Uncharacterized protein</fullName>
    </submittedName>
</protein>
<accession>A0A8K0CGV2</accession>
<dbReference type="AlphaFoldDB" id="A0A8K0CGV2"/>
<dbReference type="EMBL" id="VTPC01089958">
    <property type="protein sequence ID" value="KAF2885411.1"/>
    <property type="molecule type" value="Genomic_DNA"/>
</dbReference>
<comment type="caution">
    <text evidence="2">The sequence shown here is derived from an EMBL/GenBank/DDBJ whole genome shotgun (WGS) entry which is preliminary data.</text>
</comment>
<reference evidence="2" key="1">
    <citation type="submission" date="2019-08" db="EMBL/GenBank/DDBJ databases">
        <title>The genome of the North American firefly Photinus pyralis.</title>
        <authorList>
            <consortium name="Photinus pyralis genome working group"/>
            <person name="Fallon T.R."/>
            <person name="Sander Lower S.E."/>
            <person name="Weng J.-K."/>
        </authorList>
    </citation>
    <scope>NUCLEOTIDE SEQUENCE</scope>
    <source>
        <strain evidence="2">TRF0915ILg1</strain>
        <tissue evidence="2">Whole body</tissue>
    </source>
</reference>
<evidence type="ECO:0000256" key="1">
    <source>
        <dbReference type="SAM" id="MobiDB-lite"/>
    </source>
</evidence>
<organism evidence="2 3">
    <name type="scientific">Ignelater luminosus</name>
    <name type="common">Cucubano</name>
    <name type="synonym">Pyrophorus luminosus</name>
    <dbReference type="NCBI Taxonomy" id="2038154"/>
    <lineage>
        <taxon>Eukaryota</taxon>
        <taxon>Metazoa</taxon>
        <taxon>Ecdysozoa</taxon>
        <taxon>Arthropoda</taxon>
        <taxon>Hexapoda</taxon>
        <taxon>Insecta</taxon>
        <taxon>Pterygota</taxon>
        <taxon>Neoptera</taxon>
        <taxon>Endopterygota</taxon>
        <taxon>Coleoptera</taxon>
        <taxon>Polyphaga</taxon>
        <taxon>Elateriformia</taxon>
        <taxon>Elateroidea</taxon>
        <taxon>Elateridae</taxon>
        <taxon>Agrypninae</taxon>
        <taxon>Pyrophorini</taxon>
        <taxon>Ignelater</taxon>
    </lineage>
</organism>
<name>A0A8K0CGV2_IGNLU</name>
<dbReference type="Proteomes" id="UP000801492">
    <property type="component" value="Unassembled WGS sequence"/>
</dbReference>
<evidence type="ECO:0000313" key="2">
    <source>
        <dbReference type="EMBL" id="KAF2885411.1"/>
    </source>
</evidence>
<feature type="region of interest" description="Disordered" evidence="1">
    <location>
        <begin position="80"/>
        <end position="106"/>
    </location>
</feature>
<evidence type="ECO:0000313" key="3">
    <source>
        <dbReference type="Proteomes" id="UP000801492"/>
    </source>
</evidence>
<sequence length="243" mass="28306">MYVFVFGPFKSHFNTARDTWMLKNPGVALTIYNISERIAQVFEKAFTPTNVLSGFKKRGIHLFNPIEFTDADLLSSAATDRPENMPSDGHVIISRPEKNDDITPTIITDSPEKNILIEREAQKQVSKKTKQNIKFLQAKNEPGKKRKYVQKKEHNYDCTSENENIAYEELSETETWEPEEIDYRTILEGRFDDYDVFAQTTLGLSSHIKVADQFLTHSTYMQKHFRVPVKTVLKTKANYYWFY</sequence>
<gene>
    <name evidence="2" type="ORF">ILUMI_20756</name>
</gene>